<feature type="compositionally biased region" description="Basic and acidic residues" evidence="1">
    <location>
        <begin position="230"/>
        <end position="244"/>
    </location>
</feature>
<sequence length="244" mass="27126">MVSNLGLKALPVAVSFRMPSQTNLHDLHNHTITVSQNVTACNIVPPEKHADCPFKRCVNFMCHSFSLDPRSAVQFELRMLISFPNKQQYTGKLSFSEFRKEDDFSVFAQLDYDKKLYHQISSENDTSRFHQAKISVKAELVIPPDMIMICGTGGGGGFLLLIIIIIVLLKCGFFKRTRHELCEGGNENSAEEEDEVCSAETNGKMEECPSTSEEKPFIPAGGNNVVSENGGRENGEMEKGESVE</sequence>
<dbReference type="GO" id="GO:0007229">
    <property type="term" value="P:integrin-mediated signaling pathway"/>
    <property type="evidence" value="ECO:0007669"/>
    <property type="project" value="TreeGrafter"/>
</dbReference>
<evidence type="ECO:0008006" key="5">
    <source>
        <dbReference type="Google" id="ProtNLM"/>
    </source>
</evidence>
<comment type="caution">
    <text evidence="3">The sequence shown here is derived from an EMBL/GenBank/DDBJ whole genome shotgun (WGS) entry which is preliminary data.</text>
</comment>
<feature type="region of interest" description="Disordered" evidence="1">
    <location>
        <begin position="184"/>
        <end position="244"/>
    </location>
</feature>
<evidence type="ECO:0000313" key="3">
    <source>
        <dbReference type="EMBL" id="KAB5523811.1"/>
    </source>
</evidence>
<dbReference type="AlphaFoldDB" id="A0A5N5JX21"/>
<reference evidence="3 4" key="1">
    <citation type="submission" date="2019-06" db="EMBL/GenBank/DDBJ databases">
        <title>A chromosome-scale genome assembly of the striped catfish, Pangasianodon hypophthalmus.</title>
        <authorList>
            <person name="Wen M."/>
            <person name="Zahm M."/>
            <person name="Roques C."/>
            <person name="Cabau C."/>
            <person name="Klopp C."/>
            <person name="Donnadieu C."/>
            <person name="Jouanno E."/>
            <person name="Avarre J.-C."/>
            <person name="Campet M."/>
            <person name="Ha T.T.T."/>
            <person name="Dugue R."/>
            <person name="Lampietro C."/>
            <person name="Louis A."/>
            <person name="Herpin A."/>
            <person name="Echchiki A."/>
            <person name="Berthelot C."/>
            <person name="Parey E."/>
            <person name="Roest-Crollius H."/>
            <person name="Braasch I."/>
            <person name="Postlethwait J."/>
            <person name="Bobe J."/>
            <person name="Montfort J."/>
            <person name="Bouchez O."/>
            <person name="Begum T."/>
            <person name="Schartl M."/>
            <person name="Guiguen Y."/>
        </authorList>
    </citation>
    <scope>NUCLEOTIDE SEQUENCE [LARGE SCALE GENOMIC DNA]</scope>
    <source>
        <strain evidence="3 4">Indonesia</strain>
        <tissue evidence="3">Blood</tissue>
    </source>
</reference>
<dbReference type="Proteomes" id="UP000327468">
    <property type="component" value="Chromosome 26"/>
</dbReference>
<organism evidence="3 4">
    <name type="scientific">Pangasianodon hypophthalmus</name>
    <name type="common">Striped catfish</name>
    <name type="synonym">Helicophagus hypophthalmus</name>
    <dbReference type="NCBI Taxonomy" id="310915"/>
    <lineage>
        <taxon>Eukaryota</taxon>
        <taxon>Metazoa</taxon>
        <taxon>Chordata</taxon>
        <taxon>Craniata</taxon>
        <taxon>Vertebrata</taxon>
        <taxon>Euteleostomi</taxon>
        <taxon>Actinopterygii</taxon>
        <taxon>Neopterygii</taxon>
        <taxon>Teleostei</taxon>
        <taxon>Ostariophysi</taxon>
        <taxon>Siluriformes</taxon>
        <taxon>Pangasiidae</taxon>
        <taxon>Pangasianodon</taxon>
    </lineage>
</organism>
<dbReference type="GO" id="GO:0007160">
    <property type="term" value="P:cell-matrix adhesion"/>
    <property type="evidence" value="ECO:0007669"/>
    <property type="project" value="TreeGrafter"/>
</dbReference>
<keyword evidence="2" id="KW-1133">Transmembrane helix</keyword>
<proteinExistence type="predicted"/>
<dbReference type="Gene3D" id="1.20.5.930">
    <property type="entry name" value="Bicelle-embedded integrin alpha(iib) transmembrane segment"/>
    <property type="match status" value="1"/>
</dbReference>
<gene>
    <name evidence="3" type="ORF">PHYPO_G00156690</name>
</gene>
<dbReference type="GO" id="GO:0033627">
    <property type="term" value="P:cell adhesion mediated by integrin"/>
    <property type="evidence" value="ECO:0007669"/>
    <property type="project" value="TreeGrafter"/>
</dbReference>
<feature type="compositionally biased region" description="Basic and acidic residues" evidence="1">
    <location>
        <begin position="203"/>
        <end position="216"/>
    </location>
</feature>
<dbReference type="GO" id="GO:0098609">
    <property type="term" value="P:cell-cell adhesion"/>
    <property type="evidence" value="ECO:0007669"/>
    <property type="project" value="TreeGrafter"/>
</dbReference>
<dbReference type="EMBL" id="VFJC01000027">
    <property type="protein sequence ID" value="KAB5523811.1"/>
    <property type="molecule type" value="Genomic_DNA"/>
</dbReference>
<evidence type="ECO:0000256" key="2">
    <source>
        <dbReference type="SAM" id="Phobius"/>
    </source>
</evidence>
<dbReference type="GO" id="GO:0005178">
    <property type="term" value="F:integrin binding"/>
    <property type="evidence" value="ECO:0007669"/>
    <property type="project" value="TreeGrafter"/>
</dbReference>
<dbReference type="Gene3D" id="2.60.40.1530">
    <property type="entry name" value="ntegrin, alpha v. Chain A, domain 4"/>
    <property type="match status" value="1"/>
</dbReference>
<evidence type="ECO:0000256" key="1">
    <source>
        <dbReference type="SAM" id="MobiDB-lite"/>
    </source>
</evidence>
<dbReference type="PANTHER" id="PTHR23220">
    <property type="entry name" value="INTEGRIN ALPHA"/>
    <property type="match status" value="1"/>
</dbReference>
<dbReference type="PANTHER" id="PTHR23220:SF84">
    <property type="entry name" value="INTEGRIN ALPHA-L"/>
    <property type="match status" value="1"/>
</dbReference>
<dbReference type="GO" id="GO:0008305">
    <property type="term" value="C:integrin complex"/>
    <property type="evidence" value="ECO:0007669"/>
    <property type="project" value="TreeGrafter"/>
</dbReference>
<evidence type="ECO:0000313" key="4">
    <source>
        <dbReference type="Proteomes" id="UP000327468"/>
    </source>
</evidence>
<name>A0A5N5JX21_PANHP</name>
<keyword evidence="2" id="KW-0812">Transmembrane</keyword>
<keyword evidence="4" id="KW-1185">Reference proteome</keyword>
<accession>A0A5N5JX21</accession>
<keyword evidence="2" id="KW-0472">Membrane</keyword>
<feature type="transmembrane region" description="Helical" evidence="2">
    <location>
        <begin position="146"/>
        <end position="169"/>
    </location>
</feature>
<dbReference type="GO" id="GO:0009897">
    <property type="term" value="C:external side of plasma membrane"/>
    <property type="evidence" value="ECO:0007669"/>
    <property type="project" value="TreeGrafter"/>
</dbReference>
<protein>
    <recommendedName>
        <fullName evidence="5">Integrin alpha-2 domain-containing protein</fullName>
    </recommendedName>
</protein>